<comment type="caution">
    <text evidence="1">The sequence shown here is derived from an EMBL/GenBank/DDBJ whole genome shotgun (WGS) entry which is preliminary data.</text>
</comment>
<dbReference type="AlphaFoldDB" id="A0A165YYH9"/>
<proteinExistence type="predicted"/>
<dbReference type="PATRIC" id="fig|55758.3.peg.2146"/>
<evidence type="ECO:0000313" key="1">
    <source>
        <dbReference type="EMBL" id="KZX10031.1"/>
    </source>
</evidence>
<gene>
    <name evidence="1" type="ORF">MBFIL_19260</name>
</gene>
<sequence>MGLFDSIDEMMAEDFERFNDFKDVSRIDELLDLFKGLRRNKEYKKMSLLANKDMGKSTNKWRFDESKIPFINAAKKGFGFSLPIHLPPLTKFIDYDFFKAFYSIIQVSYIYRSGEALDDKEYRSIILGDIGPQITYFVEDFDKSYEMPIHSKNFFKRLKNVYYADKRAKRLEHIIYSRLFVTITQELDSVILFDRTVGACAMYLMACNALKNNRDIVTCEDVVVAYLTTFKILSMDIRKYVPLLD</sequence>
<organism evidence="1 2">
    <name type="scientific">Methanobrevibacter filiformis</name>
    <dbReference type="NCBI Taxonomy" id="55758"/>
    <lineage>
        <taxon>Archaea</taxon>
        <taxon>Methanobacteriati</taxon>
        <taxon>Methanobacteriota</taxon>
        <taxon>Methanomada group</taxon>
        <taxon>Methanobacteria</taxon>
        <taxon>Methanobacteriales</taxon>
        <taxon>Methanobacteriaceae</taxon>
        <taxon>Methanobrevibacter</taxon>
    </lineage>
</organism>
<dbReference type="OrthoDB" id="78349at2157"/>
<dbReference type="STRING" id="55758.MBFIL_19260"/>
<reference evidence="1 2" key="1">
    <citation type="submission" date="2016-04" db="EMBL/GenBank/DDBJ databases">
        <title>Genome sequence of Methanobrevibacter filiformis DSM 11501.</title>
        <authorList>
            <person name="Poehlein A."/>
            <person name="Seedorf H."/>
            <person name="Daniel R."/>
        </authorList>
    </citation>
    <scope>NUCLEOTIDE SEQUENCE [LARGE SCALE GENOMIC DNA]</scope>
    <source>
        <strain evidence="1 2">DSM 11501</strain>
    </source>
</reference>
<dbReference type="EMBL" id="LWMT01000291">
    <property type="protein sequence ID" value="KZX10031.1"/>
    <property type="molecule type" value="Genomic_DNA"/>
</dbReference>
<dbReference type="RefSeq" id="WP_066974037.1">
    <property type="nucleotide sequence ID" value="NZ_LWMT01000291.1"/>
</dbReference>
<accession>A0A165YYH9</accession>
<evidence type="ECO:0000313" key="2">
    <source>
        <dbReference type="Proteomes" id="UP000077066"/>
    </source>
</evidence>
<keyword evidence="2" id="KW-1185">Reference proteome</keyword>
<protein>
    <submittedName>
        <fullName evidence="1">Uncharacterized protein</fullName>
    </submittedName>
</protein>
<dbReference type="Proteomes" id="UP000077066">
    <property type="component" value="Unassembled WGS sequence"/>
</dbReference>
<name>A0A165YYH9_9EURY</name>